<accession>A0A1F4XSY0</accession>
<dbReference type="Gene3D" id="3.30.1490.20">
    <property type="entry name" value="ATP-grasp fold, A domain"/>
    <property type="match status" value="1"/>
</dbReference>
<dbReference type="AlphaFoldDB" id="A0A1F4XSY0"/>
<dbReference type="InterPro" id="IPR013815">
    <property type="entry name" value="ATP_grasp_subdomain_1"/>
</dbReference>
<sequence length="412" mass="45978">MQLTVGKGIQKYCSECGAVSADHWSVWVSSTLEIGISSLGAPTRLSAFFSACSRGFARLVAPVLPPLFRAAEFLHVVSRNDDLEQACTKRSRAVWQEARLRGIPMQQFFVFGIPTEFFEANIFGMMRIFYSLPIPPIYRAGTLWADDKHLLKQKFKEAGVAAPLSFSVSTLHQASAALKQLGTACVKPRTGSNGRHTFPHVSTSAELVKAFASAKKLCHWVAIEQHLEGNVGRATCVNGQMIGFLESKYPTVVGDGSSTVRELVERENKNKPVRVEDIEITPLHECYVERRGYTLDSVLEKGKMLPLVYWAGRLSGGRTWEHGTDIHPELKKEIERAARLTKLPVVGFDLIIQNPKESPQSQMWGIIEANSLPWIDLHLEPLYGTPVHVAKHLWDLWEQPHTQKAPAIAENF</sequence>
<evidence type="ECO:0000313" key="1">
    <source>
        <dbReference type="EMBL" id="OGC84704.1"/>
    </source>
</evidence>
<comment type="caution">
    <text evidence="1">The sequence shown here is derived from an EMBL/GenBank/DDBJ whole genome shotgun (WGS) entry which is preliminary data.</text>
</comment>
<dbReference type="SUPFAM" id="SSF56059">
    <property type="entry name" value="Glutathione synthetase ATP-binding domain-like"/>
    <property type="match status" value="1"/>
</dbReference>
<name>A0A1F4XSY0_9BACT</name>
<dbReference type="GO" id="GO:0005524">
    <property type="term" value="F:ATP binding"/>
    <property type="evidence" value="ECO:0007669"/>
    <property type="project" value="InterPro"/>
</dbReference>
<reference evidence="1 2" key="1">
    <citation type="journal article" date="2016" name="Nat. Commun.">
        <title>Thousands of microbial genomes shed light on interconnected biogeochemical processes in an aquifer system.</title>
        <authorList>
            <person name="Anantharaman K."/>
            <person name="Brown C.T."/>
            <person name="Hug L.A."/>
            <person name="Sharon I."/>
            <person name="Castelle C.J."/>
            <person name="Probst A.J."/>
            <person name="Thomas B.C."/>
            <person name="Singh A."/>
            <person name="Wilkins M.J."/>
            <person name="Karaoz U."/>
            <person name="Brodie E.L."/>
            <person name="Williams K.H."/>
            <person name="Hubbard S.S."/>
            <person name="Banfield J.F."/>
        </authorList>
    </citation>
    <scope>NUCLEOTIDE SEQUENCE [LARGE SCALE GENOMIC DNA]</scope>
</reference>
<proteinExistence type="predicted"/>
<evidence type="ECO:0008006" key="3">
    <source>
        <dbReference type="Google" id="ProtNLM"/>
    </source>
</evidence>
<dbReference type="Gene3D" id="3.30.470.20">
    <property type="entry name" value="ATP-grasp fold, B domain"/>
    <property type="match status" value="1"/>
</dbReference>
<organism evidence="1 2">
    <name type="scientific">Candidatus Adlerbacteria bacterium RIFCSPHIGHO2_12_FULL_53_18</name>
    <dbReference type="NCBI Taxonomy" id="1797242"/>
    <lineage>
        <taxon>Bacteria</taxon>
        <taxon>Candidatus Adleribacteriota</taxon>
    </lineage>
</organism>
<dbReference type="Proteomes" id="UP000178091">
    <property type="component" value="Unassembled WGS sequence"/>
</dbReference>
<gene>
    <name evidence="1" type="ORF">A3F55_02465</name>
</gene>
<dbReference type="EMBL" id="MEWW01000010">
    <property type="protein sequence ID" value="OGC84704.1"/>
    <property type="molecule type" value="Genomic_DNA"/>
</dbReference>
<evidence type="ECO:0000313" key="2">
    <source>
        <dbReference type="Proteomes" id="UP000178091"/>
    </source>
</evidence>
<protein>
    <recommendedName>
        <fullName evidence="3">ATP-grasp domain-containing protein</fullName>
    </recommendedName>
</protein>